<protein>
    <submittedName>
        <fullName evidence="2">Uncharacterized protein</fullName>
    </submittedName>
</protein>
<keyword evidence="1" id="KW-1133">Transmembrane helix</keyword>
<dbReference type="EMBL" id="LSSN01005990">
    <property type="protein sequence ID" value="OMJ07699.1"/>
    <property type="molecule type" value="Genomic_DNA"/>
</dbReference>
<feature type="transmembrane region" description="Helical" evidence="1">
    <location>
        <begin position="20"/>
        <end position="38"/>
    </location>
</feature>
<accession>A0A1R1WZ97</accession>
<gene>
    <name evidence="2" type="ORF">AYI70_g12021</name>
</gene>
<comment type="caution">
    <text evidence="2">The sequence shown here is derived from an EMBL/GenBank/DDBJ whole genome shotgun (WGS) entry which is preliminary data.</text>
</comment>
<proteinExistence type="predicted"/>
<keyword evidence="1" id="KW-0472">Membrane</keyword>
<sequence length="104" mass="11949">MPCARAYQKRSPLSPAFSTYKVFIYRVFSIIVIVPIKFRDLKKKKKNYMMSIQLYATEYSHTILNATRNQLNFSNSISFGIKLPSYLSKNPNSQNSTETSADVP</sequence>
<keyword evidence="1" id="KW-0812">Transmembrane</keyword>
<evidence type="ECO:0000256" key="1">
    <source>
        <dbReference type="SAM" id="Phobius"/>
    </source>
</evidence>
<organism evidence="2 3">
    <name type="scientific">Smittium culicis</name>
    <dbReference type="NCBI Taxonomy" id="133412"/>
    <lineage>
        <taxon>Eukaryota</taxon>
        <taxon>Fungi</taxon>
        <taxon>Fungi incertae sedis</taxon>
        <taxon>Zoopagomycota</taxon>
        <taxon>Kickxellomycotina</taxon>
        <taxon>Harpellomycetes</taxon>
        <taxon>Harpellales</taxon>
        <taxon>Legeriomycetaceae</taxon>
        <taxon>Smittium</taxon>
    </lineage>
</organism>
<evidence type="ECO:0000313" key="2">
    <source>
        <dbReference type="EMBL" id="OMJ07699.1"/>
    </source>
</evidence>
<evidence type="ECO:0000313" key="3">
    <source>
        <dbReference type="Proteomes" id="UP000187283"/>
    </source>
</evidence>
<reference evidence="2 3" key="1">
    <citation type="submission" date="2017-01" db="EMBL/GenBank/DDBJ databases">
        <authorList>
            <person name="Mah S.A."/>
            <person name="Swanson W.J."/>
            <person name="Moy G.W."/>
            <person name="Vacquier V.D."/>
        </authorList>
    </citation>
    <scope>NUCLEOTIDE SEQUENCE [LARGE SCALE GENOMIC DNA]</scope>
    <source>
        <strain evidence="2 3">GSMNP</strain>
    </source>
</reference>
<name>A0A1R1WZ97_9FUNG</name>
<keyword evidence="3" id="KW-1185">Reference proteome</keyword>
<dbReference type="Proteomes" id="UP000187283">
    <property type="component" value="Unassembled WGS sequence"/>
</dbReference>
<dbReference type="AlphaFoldDB" id="A0A1R1WZ97"/>